<dbReference type="PANTHER" id="PTHR33678:SF1">
    <property type="entry name" value="BLL1576 PROTEIN"/>
    <property type="match status" value="1"/>
</dbReference>
<dbReference type="RefSeq" id="WP_213495236.1">
    <property type="nucleotide sequence ID" value="NZ_CP074694.1"/>
</dbReference>
<evidence type="ECO:0000259" key="2">
    <source>
        <dbReference type="Pfam" id="PF03050"/>
    </source>
</evidence>
<dbReference type="PANTHER" id="PTHR33678">
    <property type="entry name" value="BLL1576 PROTEIN"/>
    <property type="match status" value="1"/>
</dbReference>
<dbReference type="AlphaFoldDB" id="A0A8E6B6L1"/>
<feature type="compositionally biased region" description="Basic and acidic residues" evidence="1">
    <location>
        <begin position="84"/>
        <end position="98"/>
    </location>
</feature>
<organism evidence="3 4">
    <name type="scientific">Telmatocola sphagniphila</name>
    <dbReference type="NCBI Taxonomy" id="1123043"/>
    <lineage>
        <taxon>Bacteria</taxon>
        <taxon>Pseudomonadati</taxon>
        <taxon>Planctomycetota</taxon>
        <taxon>Planctomycetia</taxon>
        <taxon>Gemmatales</taxon>
        <taxon>Gemmataceae</taxon>
    </lineage>
</organism>
<feature type="region of interest" description="Disordered" evidence="1">
    <location>
        <begin position="62"/>
        <end position="98"/>
    </location>
</feature>
<evidence type="ECO:0000256" key="1">
    <source>
        <dbReference type="SAM" id="MobiDB-lite"/>
    </source>
</evidence>
<proteinExistence type="predicted"/>
<gene>
    <name evidence="3" type="ORF">KIH39_21285</name>
</gene>
<dbReference type="Proteomes" id="UP000676194">
    <property type="component" value="Chromosome"/>
</dbReference>
<protein>
    <submittedName>
        <fullName evidence="3">Transposase</fullName>
    </submittedName>
</protein>
<feature type="domain" description="Transposase IS66 central" evidence="2">
    <location>
        <begin position="172"/>
        <end position="247"/>
    </location>
</feature>
<keyword evidence="4" id="KW-1185">Reference proteome</keyword>
<dbReference type="InterPro" id="IPR004291">
    <property type="entry name" value="Transposase_IS66_central"/>
</dbReference>
<dbReference type="KEGG" id="tsph:KIH39_21285"/>
<dbReference type="EMBL" id="CP074694">
    <property type="protein sequence ID" value="QVL31355.1"/>
    <property type="molecule type" value="Genomic_DNA"/>
</dbReference>
<name>A0A8E6B6L1_9BACT</name>
<dbReference type="InterPro" id="IPR052344">
    <property type="entry name" value="Transposase-related"/>
</dbReference>
<sequence>MVVNSSTDTSEIEPSFVQNFRSDTLTEAQAQAFAEQDPLFIKFQLSKLPSINLSKRSLHASSSTLAPFEKPSPKKRPRSPGAKAGHEGHSREKPERIDHRLPCCPDCGREQTRTDRQRTRVIEDIPANLKAEAVDHTLHRDWCSSCKKQVEPKVPDALPACTLGNQPATLSAFLHYSVGTTTRQEVDVFNGHLQLKITEGGLTQKWHRLAETLKPWYEQIWDECQQAAVLNADETGWHPNGALIWLW</sequence>
<dbReference type="Pfam" id="PF03050">
    <property type="entry name" value="DDE_Tnp_IS66"/>
    <property type="match status" value="1"/>
</dbReference>
<accession>A0A8E6B6L1</accession>
<reference evidence="3" key="1">
    <citation type="submission" date="2021-05" db="EMBL/GenBank/DDBJ databases">
        <title>Complete genome sequence of the cellulolytic planctomycete Telmatocola sphagniphila SP2T and characterization of the first cellulase from planctomycetes.</title>
        <authorList>
            <person name="Rakitin A.L."/>
            <person name="Beletsky A.V."/>
            <person name="Naumoff D.G."/>
            <person name="Kulichevskaya I.S."/>
            <person name="Mardanov A.V."/>
            <person name="Ravin N.V."/>
            <person name="Dedysh S.N."/>
        </authorList>
    </citation>
    <scope>NUCLEOTIDE SEQUENCE</scope>
    <source>
        <strain evidence="3">SP2T</strain>
    </source>
</reference>
<evidence type="ECO:0000313" key="3">
    <source>
        <dbReference type="EMBL" id="QVL31355.1"/>
    </source>
</evidence>
<evidence type="ECO:0000313" key="4">
    <source>
        <dbReference type="Proteomes" id="UP000676194"/>
    </source>
</evidence>